<evidence type="ECO:0000256" key="1">
    <source>
        <dbReference type="ARBA" id="ARBA00022723"/>
    </source>
</evidence>
<evidence type="ECO:0000256" key="2">
    <source>
        <dbReference type="ARBA" id="ARBA00022729"/>
    </source>
</evidence>
<dbReference type="InParanoid" id="L8Y560"/>
<dbReference type="InterPro" id="IPR011055">
    <property type="entry name" value="Dup_hybrid_motif"/>
</dbReference>
<keyword evidence="7" id="KW-1185">Reference proteome</keyword>
<name>L8Y560_TUPCH</name>
<reference evidence="7" key="1">
    <citation type="submission" date="2012-07" db="EMBL/GenBank/DDBJ databases">
        <title>Genome of the Chinese tree shrew, a rising model animal genetically related to primates.</title>
        <authorList>
            <person name="Zhang G."/>
            <person name="Fan Y."/>
            <person name="Yao Y."/>
            <person name="Huang Z."/>
        </authorList>
    </citation>
    <scope>NUCLEOTIDE SEQUENCE [LARGE SCALE GENOMIC DNA]</scope>
</reference>
<accession>L8Y560</accession>
<keyword evidence="3" id="KW-0862">Zinc</keyword>
<evidence type="ECO:0000256" key="4">
    <source>
        <dbReference type="ARBA" id="ARBA00023157"/>
    </source>
</evidence>
<gene>
    <name evidence="6" type="ORF">TREES_T100018913</name>
</gene>
<dbReference type="PANTHER" id="PTHR11329">
    <property type="entry name" value="LEUKOCYTE CELL-DERIVED CHEMOTAXIN 2"/>
    <property type="match status" value="1"/>
</dbReference>
<evidence type="ECO:0000313" key="7">
    <source>
        <dbReference type="Proteomes" id="UP000011518"/>
    </source>
</evidence>
<reference evidence="7" key="2">
    <citation type="journal article" date="2013" name="Nat. Commun.">
        <title>Genome of the Chinese tree shrew.</title>
        <authorList>
            <person name="Fan Y."/>
            <person name="Huang Z.Y."/>
            <person name="Cao C.C."/>
            <person name="Chen C.S."/>
            <person name="Chen Y.X."/>
            <person name="Fan D.D."/>
            <person name="He J."/>
            <person name="Hou H.L."/>
            <person name="Hu L."/>
            <person name="Hu X.T."/>
            <person name="Jiang X.T."/>
            <person name="Lai R."/>
            <person name="Lang Y.S."/>
            <person name="Liang B."/>
            <person name="Liao S.G."/>
            <person name="Mu D."/>
            <person name="Ma Y.Y."/>
            <person name="Niu Y.Y."/>
            <person name="Sun X.Q."/>
            <person name="Xia J.Q."/>
            <person name="Xiao J."/>
            <person name="Xiong Z.Q."/>
            <person name="Xu L."/>
            <person name="Yang L."/>
            <person name="Zhang Y."/>
            <person name="Zhao W."/>
            <person name="Zhao X.D."/>
            <person name="Zheng Y.T."/>
            <person name="Zhou J.M."/>
            <person name="Zhu Y.B."/>
            <person name="Zhang G.J."/>
            <person name="Wang J."/>
            <person name="Yao Y.G."/>
        </authorList>
    </citation>
    <scope>NUCLEOTIDE SEQUENCE [LARGE SCALE GENOMIC DNA]</scope>
</reference>
<dbReference type="AlphaFoldDB" id="L8Y560"/>
<keyword evidence="1" id="KW-0479">Metal-binding</keyword>
<evidence type="ECO:0000256" key="5">
    <source>
        <dbReference type="ARBA" id="ARBA00024361"/>
    </source>
</evidence>
<evidence type="ECO:0000256" key="3">
    <source>
        <dbReference type="ARBA" id="ARBA00022833"/>
    </source>
</evidence>
<organism evidence="6 7">
    <name type="scientific">Tupaia chinensis</name>
    <name type="common">Chinese tree shrew</name>
    <name type="synonym">Tupaia belangeri chinensis</name>
    <dbReference type="NCBI Taxonomy" id="246437"/>
    <lineage>
        <taxon>Eukaryota</taxon>
        <taxon>Metazoa</taxon>
        <taxon>Chordata</taxon>
        <taxon>Craniata</taxon>
        <taxon>Vertebrata</taxon>
        <taxon>Euteleostomi</taxon>
        <taxon>Mammalia</taxon>
        <taxon>Eutheria</taxon>
        <taxon>Euarchontoglires</taxon>
        <taxon>Scandentia</taxon>
        <taxon>Tupaiidae</taxon>
        <taxon>Tupaia</taxon>
    </lineage>
</organism>
<dbReference type="Proteomes" id="UP000011518">
    <property type="component" value="Unassembled WGS sequence"/>
</dbReference>
<comment type="similarity">
    <text evidence="5">Belongs to the LECT2/MIM-1 family.</text>
</comment>
<sequence length="202" mass="21529">MKGQTPDKALAGPWAIMCAGKSSNEIRTCDRHGCGQYSTSRSQRPHQGIDVLCPDGSTVYAPFTGMIVGQEKPYKNKNAINNGVRISGRGGPGLAGDGVTPGGNRLIPLRMHGHASCVCGQQADLAAGAPSAPRRHHLRLHPGPLEENATFKDVTGRVYPRARLQRPETARPVGAQTAALELAAPAEAKSFWRKRHGKSLRG</sequence>
<dbReference type="EMBL" id="KB365152">
    <property type="protein sequence ID" value="ELV11412.1"/>
    <property type="molecule type" value="Genomic_DNA"/>
</dbReference>
<keyword evidence="2" id="KW-0732">Signal</keyword>
<dbReference type="GO" id="GO:0046872">
    <property type="term" value="F:metal ion binding"/>
    <property type="evidence" value="ECO:0007669"/>
    <property type="project" value="UniProtKB-KW"/>
</dbReference>
<protein>
    <submittedName>
        <fullName evidence="6">Leukocyte cell-derived chemotaxin-2</fullName>
    </submittedName>
</protein>
<dbReference type="InterPro" id="IPR008663">
    <property type="entry name" value="LECT2"/>
</dbReference>
<dbReference type="PANTHER" id="PTHR11329:SF0">
    <property type="entry name" value="LEUKOCYTE CELL-DERIVED CHEMOTAXIN-2"/>
    <property type="match status" value="1"/>
</dbReference>
<proteinExistence type="inferred from homology"/>
<dbReference type="Gene3D" id="2.70.70.10">
    <property type="entry name" value="Glucose Permease (Domain IIA)"/>
    <property type="match status" value="1"/>
</dbReference>
<evidence type="ECO:0000313" key="6">
    <source>
        <dbReference type="EMBL" id="ELV11412.1"/>
    </source>
</evidence>
<dbReference type="STRING" id="246437.L8Y560"/>
<dbReference type="eggNOG" id="ENOG502S16D">
    <property type="taxonomic scope" value="Eukaryota"/>
</dbReference>
<keyword evidence="4" id="KW-1015">Disulfide bond</keyword>